<protein>
    <submittedName>
        <fullName evidence="1">Uncharacterized protein</fullName>
    </submittedName>
</protein>
<dbReference type="AlphaFoldDB" id="A0A2H5PVB8"/>
<accession>A0A2H5PVB8</accession>
<comment type="caution">
    <text evidence="1">The sequence shown here is derived from an EMBL/GenBank/DDBJ whole genome shotgun (WGS) entry which is preliminary data.</text>
</comment>
<evidence type="ECO:0000313" key="2">
    <source>
        <dbReference type="Proteomes" id="UP000236630"/>
    </source>
</evidence>
<proteinExistence type="predicted"/>
<evidence type="ECO:0000313" key="1">
    <source>
        <dbReference type="EMBL" id="GAY56303.1"/>
    </source>
</evidence>
<dbReference type="EMBL" id="BDQV01000135">
    <property type="protein sequence ID" value="GAY56303.1"/>
    <property type="molecule type" value="Genomic_DNA"/>
</dbReference>
<dbReference type="PANTHER" id="PTHR33018:SF31">
    <property type="entry name" value="TRANSPOSASE, PTTA_EN_SPM, PLANT"/>
    <property type="match status" value="1"/>
</dbReference>
<dbReference type="Proteomes" id="UP000236630">
    <property type="component" value="Unassembled WGS sequence"/>
</dbReference>
<reference evidence="1 2" key="1">
    <citation type="journal article" date="2017" name="Front. Genet.">
        <title>Draft sequencing of the heterozygous diploid genome of Satsuma (Citrus unshiu Marc.) using a hybrid assembly approach.</title>
        <authorList>
            <person name="Shimizu T."/>
            <person name="Tanizawa Y."/>
            <person name="Mochizuki T."/>
            <person name="Nagasaki H."/>
            <person name="Yoshioka T."/>
            <person name="Toyoda A."/>
            <person name="Fujiyama A."/>
            <person name="Kaminuma E."/>
            <person name="Nakamura Y."/>
        </authorList>
    </citation>
    <scope>NUCLEOTIDE SEQUENCE [LARGE SCALE GENOMIC DNA]</scope>
    <source>
        <strain evidence="2">cv. Miyagawa wase</strain>
    </source>
</reference>
<organism evidence="1 2">
    <name type="scientific">Citrus unshiu</name>
    <name type="common">Satsuma mandarin</name>
    <name type="synonym">Citrus nobilis var. unshiu</name>
    <dbReference type="NCBI Taxonomy" id="55188"/>
    <lineage>
        <taxon>Eukaryota</taxon>
        <taxon>Viridiplantae</taxon>
        <taxon>Streptophyta</taxon>
        <taxon>Embryophyta</taxon>
        <taxon>Tracheophyta</taxon>
        <taxon>Spermatophyta</taxon>
        <taxon>Magnoliopsida</taxon>
        <taxon>eudicotyledons</taxon>
        <taxon>Gunneridae</taxon>
        <taxon>Pentapetalae</taxon>
        <taxon>rosids</taxon>
        <taxon>malvids</taxon>
        <taxon>Sapindales</taxon>
        <taxon>Rutaceae</taxon>
        <taxon>Aurantioideae</taxon>
        <taxon>Citrus</taxon>
    </lineage>
</organism>
<dbReference type="PANTHER" id="PTHR33018">
    <property type="entry name" value="OS10G0338966 PROTEIN-RELATED"/>
    <property type="match status" value="1"/>
</dbReference>
<sequence>MIYVKVNTRIVIFIMDKGKNIPEISSPEQFDAHFDAFLDEQHNDRSAGYDSKTPLAEAKVALLDQNKTKRGKEVEVGEEAIELATYIGVLARTSILILYNDWRRVPDDTNERLWESVKVYFVVHPQSRKQVLQAIGAAFRNFKYTLIRNYILPFVNYRKRLFKPPARYSTIDKESWVKFVKERLFENFQCSKTGFTEEEVDRSVLWKRAGQMKNRGYHPDVKPDKLEMEAKK</sequence>
<gene>
    <name evidence="1" type="ORF">CUMW_170840</name>
</gene>
<keyword evidence="2" id="KW-1185">Reference proteome</keyword>
<name>A0A2H5PVB8_CITUN</name>